<dbReference type="EMBL" id="KZ504820">
    <property type="protein sequence ID" value="PKU61059.1"/>
    <property type="molecule type" value="Genomic_DNA"/>
</dbReference>
<reference evidence="2 3" key="1">
    <citation type="journal article" date="2016" name="Sci. Rep.">
        <title>The Dendrobium catenatum Lindl. genome sequence provides insights into polysaccharide synthase, floral development and adaptive evolution.</title>
        <authorList>
            <person name="Zhang G.Q."/>
            <person name="Xu Q."/>
            <person name="Bian C."/>
            <person name="Tsai W.C."/>
            <person name="Yeh C.M."/>
            <person name="Liu K.W."/>
            <person name="Yoshida K."/>
            <person name="Zhang L.S."/>
            <person name="Chang S.B."/>
            <person name="Chen F."/>
            <person name="Shi Y."/>
            <person name="Su Y.Y."/>
            <person name="Zhang Y.Q."/>
            <person name="Chen L.J."/>
            <person name="Yin Y."/>
            <person name="Lin M."/>
            <person name="Huang H."/>
            <person name="Deng H."/>
            <person name="Wang Z.W."/>
            <person name="Zhu S.L."/>
            <person name="Zhao X."/>
            <person name="Deng C."/>
            <person name="Niu S.C."/>
            <person name="Huang J."/>
            <person name="Wang M."/>
            <person name="Liu G.H."/>
            <person name="Yang H.J."/>
            <person name="Xiao X.J."/>
            <person name="Hsiao Y.Y."/>
            <person name="Wu W.L."/>
            <person name="Chen Y.Y."/>
            <person name="Mitsuda N."/>
            <person name="Ohme-Takagi M."/>
            <person name="Luo Y.B."/>
            <person name="Van de Peer Y."/>
            <person name="Liu Z.J."/>
        </authorList>
    </citation>
    <scope>NUCLEOTIDE SEQUENCE [LARGE SCALE GENOMIC DNA]</scope>
    <source>
        <tissue evidence="2">The whole plant</tissue>
    </source>
</reference>
<gene>
    <name evidence="2" type="ORF">MA16_Dca028200</name>
</gene>
<evidence type="ECO:0000256" key="1">
    <source>
        <dbReference type="SAM" id="Phobius"/>
    </source>
</evidence>
<sequence length="99" mass="11074">MADPKVDHGFAYNEQGEIDIFLSPFYELDWEYNVTVERYVNRIVYCLTGTIELQRPRTLWTLIGRPPASSTPASSPATSLLGITCLIVASLSVPTILLR</sequence>
<dbReference type="Proteomes" id="UP000233837">
    <property type="component" value="Unassembled WGS sequence"/>
</dbReference>
<name>A0A2I0VCC1_9ASPA</name>
<feature type="transmembrane region" description="Helical" evidence="1">
    <location>
        <begin position="77"/>
        <end position="98"/>
    </location>
</feature>
<keyword evidence="1" id="KW-0472">Membrane</keyword>
<accession>A0A2I0VCC1</accession>
<keyword evidence="1" id="KW-0812">Transmembrane</keyword>
<protein>
    <submittedName>
        <fullName evidence="2">Uncharacterized protein</fullName>
    </submittedName>
</protein>
<proteinExistence type="predicted"/>
<keyword evidence="1" id="KW-1133">Transmembrane helix</keyword>
<dbReference type="AlphaFoldDB" id="A0A2I0VCC1"/>
<evidence type="ECO:0000313" key="3">
    <source>
        <dbReference type="Proteomes" id="UP000233837"/>
    </source>
</evidence>
<keyword evidence="3" id="KW-1185">Reference proteome</keyword>
<reference evidence="2 3" key="2">
    <citation type="journal article" date="2017" name="Nature">
        <title>The Apostasia genome and the evolution of orchids.</title>
        <authorList>
            <person name="Zhang G.Q."/>
            <person name="Liu K.W."/>
            <person name="Li Z."/>
            <person name="Lohaus R."/>
            <person name="Hsiao Y.Y."/>
            <person name="Niu S.C."/>
            <person name="Wang J.Y."/>
            <person name="Lin Y.C."/>
            <person name="Xu Q."/>
            <person name="Chen L.J."/>
            <person name="Yoshida K."/>
            <person name="Fujiwara S."/>
            <person name="Wang Z.W."/>
            <person name="Zhang Y.Q."/>
            <person name="Mitsuda N."/>
            <person name="Wang M."/>
            <person name="Liu G.H."/>
            <person name="Pecoraro L."/>
            <person name="Huang H.X."/>
            <person name="Xiao X.J."/>
            <person name="Lin M."/>
            <person name="Wu X.Y."/>
            <person name="Wu W.L."/>
            <person name="Chen Y.Y."/>
            <person name="Chang S.B."/>
            <person name="Sakamoto S."/>
            <person name="Ohme-Takagi M."/>
            <person name="Yagi M."/>
            <person name="Zeng S.J."/>
            <person name="Shen C.Y."/>
            <person name="Yeh C.M."/>
            <person name="Luo Y.B."/>
            <person name="Tsai W.C."/>
            <person name="Van de Peer Y."/>
            <person name="Liu Z.J."/>
        </authorList>
    </citation>
    <scope>NUCLEOTIDE SEQUENCE [LARGE SCALE GENOMIC DNA]</scope>
    <source>
        <tissue evidence="2">The whole plant</tissue>
    </source>
</reference>
<evidence type="ECO:0000313" key="2">
    <source>
        <dbReference type="EMBL" id="PKU61059.1"/>
    </source>
</evidence>
<organism evidence="2 3">
    <name type="scientific">Dendrobium catenatum</name>
    <dbReference type="NCBI Taxonomy" id="906689"/>
    <lineage>
        <taxon>Eukaryota</taxon>
        <taxon>Viridiplantae</taxon>
        <taxon>Streptophyta</taxon>
        <taxon>Embryophyta</taxon>
        <taxon>Tracheophyta</taxon>
        <taxon>Spermatophyta</taxon>
        <taxon>Magnoliopsida</taxon>
        <taxon>Liliopsida</taxon>
        <taxon>Asparagales</taxon>
        <taxon>Orchidaceae</taxon>
        <taxon>Epidendroideae</taxon>
        <taxon>Malaxideae</taxon>
        <taxon>Dendrobiinae</taxon>
        <taxon>Dendrobium</taxon>
    </lineage>
</organism>